<evidence type="ECO:0000256" key="1">
    <source>
        <dbReference type="ARBA" id="ARBA00008361"/>
    </source>
</evidence>
<evidence type="ECO:0000313" key="6">
    <source>
        <dbReference type="Proteomes" id="UP000034491"/>
    </source>
</evidence>
<dbReference type="EMBL" id="LANI01000034">
    <property type="protein sequence ID" value="KKJ75328.1"/>
    <property type="molecule type" value="Genomic_DNA"/>
</dbReference>
<name>A0A0M2R717_9PROT</name>
<keyword evidence="3 5" id="KW-0808">Transferase</keyword>
<dbReference type="Gene3D" id="3.40.50.150">
    <property type="entry name" value="Vaccinia Virus protein VP39"/>
    <property type="match status" value="1"/>
</dbReference>
<feature type="domain" description="Methyltransferase type 11" evidence="4">
    <location>
        <begin position="49"/>
        <end position="143"/>
    </location>
</feature>
<accession>A0A0M2R717</accession>
<comment type="similarity">
    <text evidence="1">Belongs to the methyltransferase superfamily.</text>
</comment>
<dbReference type="GO" id="GO:0008757">
    <property type="term" value="F:S-adenosylmethionine-dependent methyltransferase activity"/>
    <property type="evidence" value="ECO:0007669"/>
    <property type="project" value="InterPro"/>
</dbReference>
<dbReference type="GO" id="GO:0032259">
    <property type="term" value="P:methylation"/>
    <property type="evidence" value="ECO:0007669"/>
    <property type="project" value="UniProtKB-KW"/>
</dbReference>
<dbReference type="PATRIC" id="fig|1549748.8.peg.3096"/>
<evidence type="ECO:0000256" key="2">
    <source>
        <dbReference type="ARBA" id="ARBA00022603"/>
    </source>
</evidence>
<keyword evidence="2 5" id="KW-0489">Methyltransferase</keyword>
<evidence type="ECO:0000259" key="4">
    <source>
        <dbReference type="Pfam" id="PF08241"/>
    </source>
</evidence>
<gene>
    <name evidence="5" type="ORF">WH95_19075</name>
</gene>
<comment type="caution">
    <text evidence="5">The sequence shown here is derived from an EMBL/GenBank/DDBJ whole genome shotgun (WGS) entry which is preliminary data.</text>
</comment>
<dbReference type="PANTHER" id="PTHR44942:SF4">
    <property type="entry name" value="METHYLTRANSFERASE TYPE 11 DOMAIN-CONTAINING PROTEIN"/>
    <property type="match status" value="1"/>
</dbReference>
<dbReference type="RefSeq" id="WP_046510001.1">
    <property type="nucleotide sequence ID" value="NZ_LANI01000034.1"/>
</dbReference>
<evidence type="ECO:0000313" key="5">
    <source>
        <dbReference type="EMBL" id="KKJ75328.1"/>
    </source>
</evidence>
<dbReference type="Proteomes" id="UP000034491">
    <property type="component" value="Unassembled WGS sequence"/>
</dbReference>
<dbReference type="InterPro" id="IPR051052">
    <property type="entry name" value="Diverse_substrate_MTase"/>
</dbReference>
<dbReference type="Pfam" id="PF08241">
    <property type="entry name" value="Methyltransf_11"/>
    <property type="match status" value="1"/>
</dbReference>
<sequence length="265" mass="29306">MREIGKVNSDGIDFGKTAQDYAKHRAGFPAIVFDLLQERGIAIPGQSLVDLGTGTGTLARGFAARGVDVIGVDPAEAILEQARLMAQDEGVSVTFQRGSSEETGLESGRFDVVTAGQCWHWFEAARATKECQRILRPGGYLAICHFDWLPLPGNVVSATESLIQKHNPRWGMSDGTGIYPQWTIDMARGGFEEIETFSQDLLVRYSHEDWRGRIRASAGVSASLSPEDVVAFDKEHADLLHREFPNDPLFIPHRLWCAVARKPRE</sequence>
<dbReference type="CDD" id="cd02440">
    <property type="entry name" value="AdoMet_MTases"/>
    <property type="match status" value="1"/>
</dbReference>
<organism evidence="5 6">
    <name type="scientific">Kiloniella litopenaei</name>
    <dbReference type="NCBI Taxonomy" id="1549748"/>
    <lineage>
        <taxon>Bacteria</taxon>
        <taxon>Pseudomonadati</taxon>
        <taxon>Pseudomonadota</taxon>
        <taxon>Alphaproteobacteria</taxon>
        <taxon>Rhodospirillales</taxon>
        <taxon>Kiloniellaceae</taxon>
        <taxon>Kiloniella</taxon>
    </lineage>
</organism>
<dbReference type="STRING" id="1549748.WH95_19075"/>
<keyword evidence="6" id="KW-1185">Reference proteome</keyword>
<dbReference type="InterPro" id="IPR013216">
    <property type="entry name" value="Methyltransf_11"/>
</dbReference>
<evidence type="ECO:0000256" key="3">
    <source>
        <dbReference type="ARBA" id="ARBA00022679"/>
    </source>
</evidence>
<dbReference type="OrthoDB" id="9797252at2"/>
<reference evidence="5 6" key="1">
    <citation type="submission" date="2015-03" db="EMBL/GenBank/DDBJ databases">
        <title>Genome sequence of Kiloniella sp. P1-1, isolated from the gut microflora of Pacific white shrimp, Penaeus vannamei.</title>
        <authorList>
            <person name="Shao Z."/>
            <person name="Wang L."/>
            <person name="Li X."/>
        </authorList>
    </citation>
    <scope>NUCLEOTIDE SEQUENCE [LARGE SCALE GENOMIC DNA]</scope>
    <source>
        <strain evidence="5 6">P1-1</strain>
    </source>
</reference>
<proteinExistence type="inferred from homology"/>
<dbReference type="AlphaFoldDB" id="A0A0M2R717"/>
<dbReference type="InterPro" id="IPR029063">
    <property type="entry name" value="SAM-dependent_MTases_sf"/>
</dbReference>
<dbReference type="PANTHER" id="PTHR44942">
    <property type="entry name" value="METHYLTRANSF_11 DOMAIN-CONTAINING PROTEIN"/>
    <property type="match status" value="1"/>
</dbReference>
<dbReference type="SUPFAM" id="SSF53335">
    <property type="entry name" value="S-adenosyl-L-methionine-dependent methyltransferases"/>
    <property type="match status" value="1"/>
</dbReference>
<protein>
    <submittedName>
        <fullName evidence="5">Methyltransferase</fullName>
    </submittedName>
</protein>